<feature type="signal peptide" evidence="2">
    <location>
        <begin position="1"/>
        <end position="23"/>
    </location>
</feature>
<dbReference type="InterPro" id="IPR028994">
    <property type="entry name" value="Integrin_alpha_N"/>
</dbReference>
<feature type="chain" id="PRO_5037103946" description="Lipoprotein" evidence="2">
    <location>
        <begin position="24"/>
        <end position="452"/>
    </location>
</feature>
<evidence type="ECO:0000256" key="2">
    <source>
        <dbReference type="SAM" id="SignalP"/>
    </source>
</evidence>
<name>A0A921MLF6_9FIRM</name>
<evidence type="ECO:0000313" key="3">
    <source>
        <dbReference type="EMBL" id="HJG86763.1"/>
    </source>
</evidence>
<organism evidence="3 4">
    <name type="scientific">Pseudoflavonifractor capillosus</name>
    <dbReference type="NCBI Taxonomy" id="106588"/>
    <lineage>
        <taxon>Bacteria</taxon>
        <taxon>Bacillati</taxon>
        <taxon>Bacillota</taxon>
        <taxon>Clostridia</taxon>
        <taxon>Eubacteriales</taxon>
        <taxon>Oscillospiraceae</taxon>
        <taxon>Pseudoflavonifractor</taxon>
    </lineage>
</organism>
<dbReference type="EMBL" id="DYUC01000069">
    <property type="protein sequence ID" value="HJG86763.1"/>
    <property type="molecule type" value="Genomic_DNA"/>
</dbReference>
<evidence type="ECO:0000313" key="4">
    <source>
        <dbReference type="Proteomes" id="UP000760668"/>
    </source>
</evidence>
<feature type="region of interest" description="Disordered" evidence="1">
    <location>
        <begin position="278"/>
        <end position="302"/>
    </location>
</feature>
<feature type="compositionally biased region" description="Low complexity" evidence="1">
    <location>
        <begin position="278"/>
        <end position="287"/>
    </location>
</feature>
<reference evidence="3" key="1">
    <citation type="journal article" date="2021" name="PeerJ">
        <title>Extensive microbial diversity within the chicken gut microbiome revealed by metagenomics and culture.</title>
        <authorList>
            <person name="Gilroy R."/>
            <person name="Ravi A."/>
            <person name="Getino M."/>
            <person name="Pursley I."/>
            <person name="Horton D.L."/>
            <person name="Alikhan N.F."/>
            <person name="Baker D."/>
            <person name="Gharbi K."/>
            <person name="Hall N."/>
            <person name="Watson M."/>
            <person name="Adriaenssens E.M."/>
            <person name="Foster-Nyarko E."/>
            <person name="Jarju S."/>
            <person name="Secka A."/>
            <person name="Antonio M."/>
            <person name="Oren A."/>
            <person name="Chaudhuri R.R."/>
            <person name="La Ragione R."/>
            <person name="Hildebrand F."/>
            <person name="Pallen M.J."/>
        </authorList>
    </citation>
    <scope>NUCLEOTIDE SEQUENCE</scope>
    <source>
        <strain evidence="3">CHK179-5677</strain>
    </source>
</reference>
<gene>
    <name evidence="3" type="ORF">K8V01_07070</name>
</gene>
<sequence length="452" mass="49650">MKKTCLLFAVAALLLGTLTGCFRSVDELFTLPKLPEEYQNLQEKIEEVTTGAGAEYAAPIMGANNQPVQLQDLDGDGVMEALAFFRVSGANDDKPLKIYIFRLTGDGYELGAVIEGEGSAINSISYEDLSGGPGKELVVSWLVSGNAYVLSVYSIERYQATELLRTGYTSFELQDLDMDNRKEIAVVRLDTIEGKSRVEFYDAEENDMVLRCSPMLSQGVTGIVTDGVQTGYLRGNAEGNTTVPGLFITSYQGEGVVTDIFAWRNGALENITLESSEAGSGVGVSNSTRRSKDDAMPTDINDDNFLEIPMPVPLISSGGSTTAETLYTWVQYELSGAGAPVFTTYHNFDDGWYFILPDWWENKITVSQYSTIGEKATAFSLWTGEEQEAETFLTIYKLTGPNRYTRSRMGERFTLTADENTIYSAELKTGAWDCGLDAAGVQELFKQSTTDW</sequence>
<evidence type="ECO:0000256" key="1">
    <source>
        <dbReference type="SAM" id="MobiDB-lite"/>
    </source>
</evidence>
<dbReference type="Proteomes" id="UP000760668">
    <property type="component" value="Unassembled WGS sequence"/>
</dbReference>
<comment type="caution">
    <text evidence="3">The sequence shown here is derived from an EMBL/GenBank/DDBJ whole genome shotgun (WGS) entry which is preliminary data.</text>
</comment>
<dbReference type="RefSeq" id="WP_295368880.1">
    <property type="nucleotide sequence ID" value="NZ_DYUC01000069.1"/>
</dbReference>
<proteinExistence type="predicted"/>
<dbReference type="AlphaFoldDB" id="A0A921MLF6"/>
<keyword evidence="2" id="KW-0732">Signal</keyword>
<evidence type="ECO:0008006" key="5">
    <source>
        <dbReference type="Google" id="ProtNLM"/>
    </source>
</evidence>
<dbReference type="PROSITE" id="PS51257">
    <property type="entry name" value="PROKAR_LIPOPROTEIN"/>
    <property type="match status" value="1"/>
</dbReference>
<reference evidence="3" key="2">
    <citation type="submission" date="2021-09" db="EMBL/GenBank/DDBJ databases">
        <authorList>
            <person name="Gilroy R."/>
        </authorList>
    </citation>
    <scope>NUCLEOTIDE SEQUENCE</scope>
    <source>
        <strain evidence="3">CHK179-5677</strain>
    </source>
</reference>
<dbReference type="SUPFAM" id="SSF69318">
    <property type="entry name" value="Integrin alpha N-terminal domain"/>
    <property type="match status" value="1"/>
</dbReference>
<protein>
    <recommendedName>
        <fullName evidence="5">Lipoprotein</fullName>
    </recommendedName>
</protein>
<accession>A0A921MLF6</accession>